<organism evidence="1 2">
    <name type="scientific">Carboxylicivirga linearis</name>
    <dbReference type="NCBI Taxonomy" id="1628157"/>
    <lineage>
        <taxon>Bacteria</taxon>
        <taxon>Pseudomonadati</taxon>
        <taxon>Bacteroidota</taxon>
        <taxon>Bacteroidia</taxon>
        <taxon>Marinilabiliales</taxon>
        <taxon>Marinilabiliaceae</taxon>
        <taxon>Carboxylicivirga</taxon>
    </lineage>
</organism>
<reference evidence="1 2" key="1">
    <citation type="journal article" date="2015" name="Int. J. Syst. Evol. Microbiol.">
        <title>Carboxylicivirga linearis sp. nov., isolated from a sea cucumber culture pond.</title>
        <authorList>
            <person name="Wang F.Q."/>
            <person name="Zhou Y.X."/>
            <person name="Lin X.Z."/>
            <person name="Chen G.J."/>
            <person name="Du Z.J."/>
        </authorList>
    </citation>
    <scope>NUCLEOTIDE SEQUENCE [LARGE SCALE GENOMIC DNA]</scope>
    <source>
        <strain evidence="1 2">FB218</strain>
    </source>
</reference>
<dbReference type="InterPro" id="IPR036583">
    <property type="entry name" value="23S_rRNA_IVS_sf"/>
</dbReference>
<dbReference type="EMBL" id="JAGUCO010000005">
    <property type="protein sequence ID" value="MBS2098640.1"/>
    <property type="molecule type" value="Genomic_DNA"/>
</dbReference>
<dbReference type="PIRSF" id="PIRSF035652">
    <property type="entry name" value="CHP02436"/>
    <property type="match status" value="1"/>
</dbReference>
<dbReference type="NCBIfam" id="TIGR02436">
    <property type="entry name" value="four helix bundle protein"/>
    <property type="match status" value="1"/>
</dbReference>
<comment type="caution">
    <text evidence="1">The sequence shown here is derived from an EMBL/GenBank/DDBJ whole genome shotgun (WGS) entry which is preliminary data.</text>
</comment>
<dbReference type="InterPro" id="IPR012657">
    <property type="entry name" value="23S_rRNA-intervening_sequence"/>
</dbReference>
<accession>A0ABS5JUR6</accession>
<protein>
    <submittedName>
        <fullName evidence="1">Four helix bundle protein</fullName>
    </submittedName>
</protein>
<evidence type="ECO:0000313" key="1">
    <source>
        <dbReference type="EMBL" id="MBS2098640.1"/>
    </source>
</evidence>
<evidence type="ECO:0000313" key="2">
    <source>
        <dbReference type="Proteomes" id="UP000708576"/>
    </source>
</evidence>
<dbReference type="PANTHER" id="PTHR38471">
    <property type="entry name" value="FOUR HELIX BUNDLE PROTEIN"/>
    <property type="match status" value="1"/>
</dbReference>
<dbReference type="Proteomes" id="UP000708576">
    <property type="component" value="Unassembled WGS sequence"/>
</dbReference>
<keyword evidence="2" id="KW-1185">Reference proteome</keyword>
<dbReference type="Pfam" id="PF05635">
    <property type="entry name" value="23S_rRNA_IVP"/>
    <property type="match status" value="1"/>
</dbReference>
<dbReference type="RefSeq" id="WP_212215871.1">
    <property type="nucleotide sequence ID" value="NZ_JAGUCO010000005.1"/>
</dbReference>
<name>A0ABS5JUR6_9BACT</name>
<sequence length="118" mass="13566">MKNIIKEKSFAFAVDIVNTCRNIQTEQKEFIITKQVIRSGSAIGALVREAEHAESKKDFIHKFSIAQKETNETLYWLELLEATQHLSNSLFIELHYKATELLKLITSILKTSKTKLNN</sequence>
<gene>
    <name evidence="1" type="ORF">KEM10_10150</name>
</gene>
<proteinExistence type="predicted"/>
<dbReference type="Gene3D" id="1.20.1440.60">
    <property type="entry name" value="23S rRNA-intervening sequence"/>
    <property type="match status" value="1"/>
</dbReference>
<dbReference type="PANTHER" id="PTHR38471:SF2">
    <property type="entry name" value="FOUR HELIX BUNDLE PROTEIN"/>
    <property type="match status" value="1"/>
</dbReference>
<dbReference type="SUPFAM" id="SSF158446">
    <property type="entry name" value="IVS-encoded protein-like"/>
    <property type="match status" value="1"/>
</dbReference>